<reference evidence="1" key="1">
    <citation type="journal article" date="2020" name="Nature">
        <title>Giant virus diversity and host interactions through global metagenomics.</title>
        <authorList>
            <person name="Schulz F."/>
            <person name="Roux S."/>
            <person name="Paez-Espino D."/>
            <person name="Jungbluth S."/>
            <person name="Walsh D.A."/>
            <person name="Denef V.J."/>
            <person name="McMahon K.D."/>
            <person name="Konstantinidis K.T."/>
            <person name="Eloe-Fadrosh E.A."/>
            <person name="Kyrpides N.C."/>
            <person name="Woyke T."/>
        </authorList>
    </citation>
    <scope>NUCLEOTIDE SEQUENCE</scope>
    <source>
        <strain evidence="1">GVMAG-M-3300017651-5</strain>
    </source>
</reference>
<dbReference type="AlphaFoldDB" id="A0A6C0BMC5"/>
<organism evidence="1">
    <name type="scientific">viral metagenome</name>
    <dbReference type="NCBI Taxonomy" id="1070528"/>
    <lineage>
        <taxon>unclassified sequences</taxon>
        <taxon>metagenomes</taxon>
        <taxon>organismal metagenomes</taxon>
    </lineage>
</organism>
<dbReference type="InterPro" id="IPR046938">
    <property type="entry name" value="DNA_clamp_sf"/>
</dbReference>
<proteinExistence type="predicted"/>
<dbReference type="EMBL" id="MN739198">
    <property type="protein sequence ID" value="QHS93172.1"/>
    <property type="molecule type" value="Genomic_DNA"/>
</dbReference>
<sequence>MSEYSIPTEFDNYTDLSSSVSATIIDGHSFRNLLEYLKLTNFKGSFRFRPSDIYYEEGNAEKTLVNQFQIFPGELIEYTYDSHLPEVVFGVTISSFRDVIKTTSKKDTVQLYKVADMHDLFIRILGGTDVSGRNGVSSVTRTKLDVIDYSLPTFNDDYPLCRVRASDLSKVFGDLSSIKGSTISISRVGNGIVVKSMLVNRVVKRVESLGDTGDISNTYHDGEVISELSDGTMITYSDSNGIQPIRCRNATIKSLSKINGLSHCGLVKIYFDDENRVIKFTCNVGSYGLLNIYIRSDPDL</sequence>
<evidence type="ECO:0008006" key="2">
    <source>
        <dbReference type="Google" id="ProtNLM"/>
    </source>
</evidence>
<dbReference type="SUPFAM" id="SSF55979">
    <property type="entry name" value="DNA clamp"/>
    <property type="match status" value="1"/>
</dbReference>
<name>A0A6C0BMC5_9ZZZZ</name>
<dbReference type="Gene3D" id="3.70.10.10">
    <property type="match status" value="1"/>
</dbReference>
<protein>
    <recommendedName>
        <fullName evidence="2">Proliferating cell nuclear antigen PCNA N-terminal domain-containing protein</fullName>
    </recommendedName>
</protein>
<accession>A0A6C0BMC5</accession>
<evidence type="ECO:0000313" key="1">
    <source>
        <dbReference type="EMBL" id="QHS93172.1"/>
    </source>
</evidence>